<keyword evidence="2" id="KW-0732">Signal</keyword>
<dbReference type="Proteomes" id="UP001178461">
    <property type="component" value="Chromosome 2"/>
</dbReference>
<feature type="chain" id="PRO_5041405983" description="Secreted protein" evidence="2">
    <location>
        <begin position="18"/>
        <end position="94"/>
    </location>
</feature>
<feature type="compositionally biased region" description="Polar residues" evidence="1">
    <location>
        <begin position="62"/>
        <end position="76"/>
    </location>
</feature>
<evidence type="ECO:0000313" key="4">
    <source>
        <dbReference type="Proteomes" id="UP001178461"/>
    </source>
</evidence>
<evidence type="ECO:0000256" key="1">
    <source>
        <dbReference type="SAM" id="MobiDB-lite"/>
    </source>
</evidence>
<feature type="region of interest" description="Disordered" evidence="1">
    <location>
        <begin position="62"/>
        <end position="94"/>
    </location>
</feature>
<proteinExistence type="predicted"/>
<protein>
    <recommendedName>
        <fullName evidence="5">Secreted protein</fullName>
    </recommendedName>
</protein>
<evidence type="ECO:0000313" key="3">
    <source>
        <dbReference type="EMBL" id="CAI5767531.1"/>
    </source>
</evidence>
<sequence length="94" mass="10402">MEMFSLILSQPLPIVFCWVVSGKPSSSQIFLEGKQRDSIYFSKSPEICLLCPNGVPVNSGSKNCSKVETGKRSTISPRARKKTKISAQITESRH</sequence>
<keyword evidence="4" id="KW-1185">Reference proteome</keyword>
<accession>A0AA35NX49</accession>
<organism evidence="3 4">
    <name type="scientific">Podarcis lilfordi</name>
    <name type="common">Lilford's wall lizard</name>
    <dbReference type="NCBI Taxonomy" id="74358"/>
    <lineage>
        <taxon>Eukaryota</taxon>
        <taxon>Metazoa</taxon>
        <taxon>Chordata</taxon>
        <taxon>Craniata</taxon>
        <taxon>Vertebrata</taxon>
        <taxon>Euteleostomi</taxon>
        <taxon>Lepidosauria</taxon>
        <taxon>Squamata</taxon>
        <taxon>Bifurcata</taxon>
        <taxon>Unidentata</taxon>
        <taxon>Episquamata</taxon>
        <taxon>Laterata</taxon>
        <taxon>Lacertibaenia</taxon>
        <taxon>Lacertidae</taxon>
        <taxon>Podarcis</taxon>
    </lineage>
</organism>
<feature type="signal peptide" evidence="2">
    <location>
        <begin position="1"/>
        <end position="17"/>
    </location>
</feature>
<evidence type="ECO:0000256" key="2">
    <source>
        <dbReference type="SAM" id="SignalP"/>
    </source>
</evidence>
<dbReference type="EMBL" id="OX395127">
    <property type="protein sequence ID" value="CAI5767531.1"/>
    <property type="molecule type" value="Genomic_DNA"/>
</dbReference>
<gene>
    <name evidence="3" type="ORF">PODLI_1B040127</name>
</gene>
<feature type="compositionally biased region" description="Polar residues" evidence="1">
    <location>
        <begin position="85"/>
        <end position="94"/>
    </location>
</feature>
<dbReference type="AlphaFoldDB" id="A0AA35NX49"/>
<evidence type="ECO:0008006" key="5">
    <source>
        <dbReference type="Google" id="ProtNLM"/>
    </source>
</evidence>
<reference evidence="3" key="1">
    <citation type="submission" date="2022-12" db="EMBL/GenBank/DDBJ databases">
        <authorList>
            <person name="Alioto T."/>
            <person name="Alioto T."/>
            <person name="Gomez Garrido J."/>
        </authorList>
    </citation>
    <scope>NUCLEOTIDE SEQUENCE</scope>
</reference>
<name>A0AA35NX49_9SAUR</name>